<dbReference type="EMBL" id="JHEG02000037">
    <property type="protein sequence ID" value="KIE12210.1"/>
    <property type="molecule type" value="Genomic_DNA"/>
</dbReference>
<protein>
    <submittedName>
        <fullName evidence="4">Response regulator</fullName>
    </submittedName>
</protein>
<dbReference type="STRING" id="1479485.DA73_0211620"/>
<feature type="domain" description="Response regulatory" evidence="3">
    <location>
        <begin position="15"/>
        <end position="134"/>
    </location>
</feature>
<dbReference type="SUPFAM" id="SSF52172">
    <property type="entry name" value="CheY-like"/>
    <property type="match status" value="1"/>
</dbReference>
<keyword evidence="1 2" id="KW-0597">Phosphoprotein</keyword>
<dbReference type="InterPro" id="IPR001789">
    <property type="entry name" value="Sig_transdc_resp-reg_receiver"/>
</dbReference>
<evidence type="ECO:0000256" key="1">
    <source>
        <dbReference type="ARBA" id="ARBA00022553"/>
    </source>
</evidence>
<reference evidence="4" key="2">
    <citation type="submission" date="2019-11" db="EMBL/GenBank/DDBJ databases">
        <title>Improved Assembly of Tolypothrix boutellei genome.</title>
        <authorList>
            <person name="Sarangi A.N."/>
            <person name="Mukherjee M."/>
            <person name="Ghosh S."/>
            <person name="Singh D."/>
            <person name="Das A."/>
            <person name="Kant S."/>
            <person name="Prusty A."/>
            <person name="Tripathy S."/>
        </authorList>
    </citation>
    <scope>NUCLEOTIDE SEQUENCE</scope>
    <source>
        <strain evidence="4">VB521301</strain>
    </source>
</reference>
<dbReference type="PANTHER" id="PTHR44591">
    <property type="entry name" value="STRESS RESPONSE REGULATOR PROTEIN 1"/>
    <property type="match status" value="1"/>
</dbReference>
<evidence type="ECO:0000256" key="2">
    <source>
        <dbReference type="PROSITE-ProRule" id="PRU00169"/>
    </source>
</evidence>
<name>A0A0C1RJM4_9CYAN</name>
<reference evidence="5" key="1">
    <citation type="journal article" date="2015" name="Genome Announc.">
        <title>Draft Genome Sequence of Tolypothrix boutellei Strain VB521301.</title>
        <authorList>
            <person name="Chandrababunaidu M.M."/>
            <person name="Singh D."/>
            <person name="Sen D."/>
            <person name="Bhan S."/>
            <person name="Das S."/>
            <person name="Gupta A."/>
            <person name="Adhikary S.P."/>
            <person name="Tripathy S."/>
        </authorList>
    </citation>
    <scope>NUCLEOTIDE SEQUENCE</scope>
    <source>
        <strain evidence="5">VB521301</strain>
    </source>
</reference>
<proteinExistence type="predicted"/>
<dbReference type="PROSITE" id="PS50110">
    <property type="entry name" value="RESPONSE_REGULATORY"/>
    <property type="match status" value="1"/>
</dbReference>
<dbReference type="GO" id="GO:0000160">
    <property type="term" value="P:phosphorelay signal transduction system"/>
    <property type="evidence" value="ECO:0007669"/>
    <property type="project" value="InterPro"/>
</dbReference>
<evidence type="ECO:0000259" key="3">
    <source>
        <dbReference type="PROSITE" id="PS50110"/>
    </source>
</evidence>
<evidence type="ECO:0000313" key="4">
    <source>
        <dbReference type="EMBL" id="KAF3890473.1"/>
    </source>
</evidence>
<accession>A0A0C1RJM4</accession>
<dbReference type="EMBL" id="JHEG04000001">
    <property type="protein sequence ID" value="KAF3890473.1"/>
    <property type="molecule type" value="Genomic_DNA"/>
</dbReference>
<feature type="modified residue" description="4-aspartylphosphate" evidence="2">
    <location>
        <position position="64"/>
    </location>
</feature>
<gene>
    <name evidence="5" type="ORF">DA73_0211620</name>
    <name evidence="4" type="ORF">DA73_0400037230</name>
</gene>
<dbReference type="SMART" id="SM00448">
    <property type="entry name" value="REC"/>
    <property type="match status" value="1"/>
</dbReference>
<dbReference type="Gene3D" id="3.40.50.2300">
    <property type="match status" value="1"/>
</dbReference>
<dbReference type="OrthoDB" id="1901654at2"/>
<dbReference type="RefSeq" id="WP_038077302.1">
    <property type="nucleotide sequence ID" value="NZ_JHEG04000001.1"/>
</dbReference>
<dbReference type="InterPro" id="IPR050595">
    <property type="entry name" value="Bact_response_regulator"/>
</dbReference>
<keyword evidence="6" id="KW-1185">Reference proteome</keyword>
<evidence type="ECO:0000313" key="5">
    <source>
        <dbReference type="EMBL" id="KIE12210.1"/>
    </source>
</evidence>
<dbReference type="InterPro" id="IPR011006">
    <property type="entry name" value="CheY-like_superfamily"/>
</dbReference>
<dbReference type="PANTHER" id="PTHR44591:SF3">
    <property type="entry name" value="RESPONSE REGULATORY DOMAIN-CONTAINING PROTEIN"/>
    <property type="match status" value="1"/>
</dbReference>
<dbReference type="Pfam" id="PF00072">
    <property type="entry name" value="Response_reg"/>
    <property type="match status" value="1"/>
</dbReference>
<evidence type="ECO:0000313" key="6">
    <source>
        <dbReference type="Proteomes" id="UP000029738"/>
    </source>
</evidence>
<sequence length="146" mass="16676">MITSDSQNQSLDGLKVLVVDDNDDCLELLKLILEGFSVVVRLAKSVKEALKVLAQWEPDVLISDIAMPYEDGYSLIRQIRILEKCQQYKYLPAIAITGLTTQDEHARAFKSGFDVYTEKPLNIDFLAKVIAELVEKSPLQYHYYEY</sequence>
<organism evidence="5">
    <name type="scientific">Tolypothrix bouteillei VB521301</name>
    <dbReference type="NCBI Taxonomy" id="1479485"/>
    <lineage>
        <taxon>Bacteria</taxon>
        <taxon>Bacillati</taxon>
        <taxon>Cyanobacteriota</taxon>
        <taxon>Cyanophyceae</taxon>
        <taxon>Nostocales</taxon>
        <taxon>Tolypothrichaceae</taxon>
        <taxon>Tolypothrix</taxon>
    </lineage>
</organism>
<dbReference type="Proteomes" id="UP000029738">
    <property type="component" value="Unassembled WGS sequence"/>
</dbReference>
<comment type="caution">
    <text evidence="5">The sequence shown here is derived from an EMBL/GenBank/DDBJ whole genome shotgun (WGS) entry which is preliminary data.</text>
</comment>
<dbReference type="AlphaFoldDB" id="A0A0C1RJM4"/>